<dbReference type="OMA" id="RYGPPKE"/>
<evidence type="ECO:0000313" key="1">
    <source>
        <dbReference type="EMBL" id="CAD8043375.1"/>
    </source>
</evidence>
<dbReference type="AlphaFoldDB" id="A0A8S1JNM4"/>
<protein>
    <submittedName>
        <fullName evidence="1">Uncharacterized protein</fullName>
    </submittedName>
</protein>
<accession>A0A8S1JNM4</accession>
<reference evidence="1" key="1">
    <citation type="submission" date="2021-01" db="EMBL/GenBank/DDBJ databases">
        <authorList>
            <consortium name="Genoscope - CEA"/>
            <person name="William W."/>
        </authorList>
    </citation>
    <scope>NUCLEOTIDE SEQUENCE</scope>
</reference>
<organism evidence="1 2">
    <name type="scientific">Paramecium primaurelia</name>
    <dbReference type="NCBI Taxonomy" id="5886"/>
    <lineage>
        <taxon>Eukaryota</taxon>
        <taxon>Sar</taxon>
        <taxon>Alveolata</taxon>
        <taxon>Ciliophora</taxon>
        <taxon>Intramacronucleata</taxon>
        <taxon>Oligohymenophorea</taxon>
        <taxon>Peniculida</taxon>
        <taxon>Parameciidae</taxon>
        <taxon>Paramecium</taxon>
    </lineage>
</organism>
<comment type="caution">
    <text evidence="1">The sequence shown here is derived from an EMBL/GenBank/DDBJ whole genome shotgun (WGS) entry which is preliminary data.</text>
</comment>
<name>A0A8S1JNM4_PARPR</name>
<sequence>MDIFKDLFATQGFQLCVKAVQDVQPTGDQEALFKQCQQNYANAYKVVGQEFLRFFNNQPSKDRYGPPEEI</sequence>
<keyword evidence="2" id="KW-1185">Reference proteome</keyword>
<gene>
    <name evidence="1" type="ORF">PPRIM_AZ9-3.1.T0050026</name>
</gene>
<proteinExistence type="predicted"/>
<dbReference type="Proteomes" id="UP000688137">
    <property type="component" value="Unassembled WGS sequence"/>
</dbReference>
<dbReference type="EMBL" id="CAJJDM010000002">
    <property type="protein sequence ID" value="CAD8043375.1"/>
    <property type="molecule type" value="Genomic_DNA"/>
</dbReference>
<evidence type="ECO:0000313" key="2">
    <source>
        <dbReference type="Proteomes" id="UP000688137"/>
    </source>
</evidence>